<feature type="transmembrane region" description="Helical" evidence="2">
    <location>
        <begin position="268"/>
        <end position="294"/>
    </location>
</feature>
<dbReference type="AlphaFoldDB" id="A0A9P0KQN5"/>
<sequence length="383" mass="43406">MDFGCTGTIRQNRLEKCPLNKSAMKKSHRGSMDSYVNSTKEVIVMQWKDNSIVHVASNCFGLQPTKAARRYSAADKKYIMVEMPHAIQQYNTNMGGTDLMDRNISNYRPQLRNNKWWWQVFIHLLCASVSNAWILYRISKDEKKKKSSADEFMDSSRSLDLLDFIRYIVSTYLLLSPRAQRQDGAIFLKVPEAVSNNMSVLHYPNSMKQNRWKVCKKILHLVVERRVVTSIEQNLSVPRYNSNLYRKNNRDVSKKRNNDTGTIMGMEVTWFVVLLISTLLVLLVMIVAVSICICRRGWHNGRGIQQQNASYSLQQMYGSNGAMKQAMGGIGGGGSTTTLPRTTGGSPTAGNQNQLSGNWRRPAGPLGFLSTLVRARLYCSRAK</sequence>
<organism evidence="4 5">
    <name type="scientific">Acanthoscelides obtectus</name>
    <name type="common">Bean weevil</name>
    <name type="synonym">Bruchus obtectus</name>
    <dbReference type="NCBI Taxonomy" id="200917"/>
    <lineage>
        <taxon>Eukaryota</taxon>
        <taxon>Metazoa</taxon>
        <taxon>Ecdysozoa</taxon>
        <taxon>Arthropoda</taxon>
        <taxon>Hexapoda</taxon>
        <taxon>Insecta</taxon>
        <taxon>Pterygota</taxon>
        <taxon>Neoptera</taxon>
        <taxon>Endopterygota</taxon>
        <taxon>Coleoptera</taxon>
        <taxon>Polyphaga</taxon>
        <taxon>Cucujiformia</taxon>
        <taxon>Chrysomeloidea</taxon>
        <taxon>Chrysomelidae</taxon>
        <taxon>Bruchinae</taxon>
        <taxon>Bruchini</taxon>
        <taxon>Acanthoscelides</taxon>
    </lineage>
</organism>
<dbReference type="OrthoDB" id="6514358at2759"/>
<accession>A0A9P0KQN5</accession>
<protein>
    <recommendedName>
        <fullName evidence="3">PiggyBac transposable element-derived protein domain-containing protein</fullName>
    </recommendedName>
</protein>
<keyword evidence="5" id="KW-1185">Reference proteome</keyword>
<dbReference type="PANTHER" id="PTHR47272:SF2">
    <property type="entry name" value="PIGGYBAC TRANSPOSABLE ELEMENT-DERIVED PROTEIN 3-LIKE"/>
    <property type="match status" value="1"/>
</dbReference>
<feature type="compositionally biased region" description="Polar residues" evidence="1">
    <location>
        <begin position="336"/>
        <end position="356"/>
    </location>
</feature>
<feature type="region of interest" description="Disordered" evidence="1">
    <location>
        <begin position="333"/>
        <end position="356"/>
    </location>
</feature>
<dbReference type="Pfam" id="PF13843">
    <property type="entry name" value="DDE_Tnp_1_7"/>
    <property type="match status" value="1"/>
</dbReference>
<keyword evidence="2" id="KW-0472">Membrane</keyword>
<keyword evidence="2" id="KW-0812">Transmembrane</keyword>
<evidence type="ECO:0000256" key="2">
    <source>
        <dbReference type="SAM" id="Phobius"/>
    </source>
</evidence>
<feature type="domain" description="PiggyBac transposable element-derived protein" evidence="3">
    <location>
        <begin position="3"/>
        <end position="133"/>
    </location>
</feature>
<dbReference type="Proteomes" id="UP001152888">
    <property type="component" value="Unassembled WGS sequence"/>
</dbReference>
<evidence type="ECO:0000313" key="4">
    <source>
        <dbReference type="EMBL" id="CAH1980433.1"/>
    </source>
</evidence>
<comment type="caution">
    <text evidence="4">The sequence shown here is derived from an EMBL/GenBank/DDBJ whole genome shotgun (WGS) entry which is preliminary data.</text>
</comment>
<gene>
    <name evidence="4" type="ORF">ACAOBT_LOCUS13982</name>
</gene>
<dbReference type="InterPro" id="IPR029526">
    <property type="entry name" value="PGBD"/>
</dbReference>
<reference evidence="4" key="1">
    <citation type="submission" date="2022-03" db="EMBL/GenBank/DDBJ databases">
        <authorList>
            <person name="Sayadi A."/>
        </authorList>
    </citation>
    <scope>NUCLEOTIDE SEQUENCE</scope>
</reference>
<name>A0A9P0KQN5_ACAOB</name>
<dbReference type="PANTHER" id="PTHR47272">
    <property type="entry name" value="DDE_TNP_1_7 DOMAIN-CONTAINING PROTEIN"/>
    <property type="match status" value="1"/>
</dbReference>
<evidence type="ECO:0000256" key="1">
    <source>
        <dbReference type="SAM" id="MobiDB-lite"/>
    </source>
</evidence>
<keyword evidence="2" id="KW-1133">Transmembrane helix</keyword>
<proteinExistence type="predicted"/>
<evidence type="ECO:0000259" key="3">
    <source>
        <dbReference type="Pfam" id="PF13843"/>
    </source>
</evidence>
<dbReference type="EMBL" id="CAKOFQ010006895">
    <property type="protein sequence ID" value="CAH1980433.1"/>
    <property type="molecule type" value="Genomic_DNA"/>
</dbReference>
<evidence type="ECO:0000313" key="5">
    <source>
        <dbReference type="Proteomes" id="UP001152888"/>
    </source>
</evidence>